<evidence type="ECO:0000256" key="1">
    <source>
        <dbReference type="SAM" id="MobiDB-lite"/>
    </source>
</evidence>
<protein>
    <submittedName>
        <fullName evidence="2">Uncharacterized protein</fullName>
    </submittedName>
</protein>
<reference evidence="3" key="2">
    <citation type="journal article" date="2017" name="Nat. Plants">
        <title>The Aegilops tauschii genome reveals multiple impacts of transposons.</title>
        <authorList>
            <person name="Zhao G."/>
            <person name="Zou C."/>
            <person name="Li K."/>
            <person name="Wang K."/>
            <person name="Li T."/>
            <person name="Gao L."/>
            <person name="Zhang X."/>
            <person name="Wang H."/>
            <person name="Yang Z."/>
            <person name="Liu X."/>
            <person name="Jiang W."/>
            <person name="Mao L."/>
            <person name="Kong X."/>
            <person name="Jiao Y."/>
            <person name="Jia J."/>
        </authorList>
    </citation>
    <scope>NUCLEOTIDE SEQUENCE [LARGE SCALE GENOMIC DNA]</scope>
    <source>
        <strain evidence="3">cv. AL8/78</strain>
    </source>
</reference>
<reference evidence="2" key="4">
    <citation type="submission" date="2019-03" db="UniProtKB">
        <authorList>
            <consortium name="EnsemblPlants"/>
        </authorList>
    </citation>
    <scope>IDENTIFICATION</scope>
</reference>
<evidence type="ECO:0000313" key="2">
    <source>
        <dbReference type="EnsemblPlants" id="AET3Gv20542300.11"/>
    </source>
</evidence>
<reference evidence="2" key="3">
    <citation type="journal article" date="2017" name="Nature">
        <title>Genome sequence of the progenitor of the wheat D genome Aegilops tauschii.</title>
        <authorList>
            <person name="Luo M.C."/>
            <person name="Gu Y.Q."/>
            <person name="Puiu D."/>
            <person name="Wang H."/>
            <person name="Twardziok S.O."/>
            <person name="Deal K.R."/>
            <person name="Huo N."/>
            <person name="Zhu T."/>
            <person name="Wang L."/>
            <person name="Wang Y."/>
            <person name="McGuire P.E."/>
            <person name="Liu S."/>
            <person name="Long H."/>
            <person name="Ramasamy R.K."/>
            <person name="Rodriguez J.C."/>
            <person name="Van S.L."/>
            <person name="Yuan L."/>
            <person name="Wang Z."/>
            <person name="Xia Z."/>
            <person name="Xiao L."/>
            <person name="Anderson O.D."/>
            <person name="Ouyang S."/>
            <person name="Liang Y."/>
            <person name="Zimin A.V."/>
            <person name="Pertea G."/>
            <person name="Qi P."/>
            <person name="Bennetzen J.L."/>
            <person name="Dai X."/>
            <person name="Dawson M.W."/>
            <person name="Muller H.G."/>
            <person name="Kugler K."/>
            <person name="Rivarola-Duarte L."/>
            <person name="Spannagl M."/>
            <person name="Mayer K.F.X."/>
            <person name="Lu F.H."/>
            <person name="Bevan M.W."/>
            <person name="Leroy P."/>
            <person name="Li P."/>
            <person name="You F.M."/>
            <person name="Sun Q."/>
            <person name="Liu Z."/>
            <person name="Lyons E."/>
            <person name="Wicker T."/>
            <person name="Salzberg S.L."/>
            <person name="Devos K.M."/>
            <person name="Dvorak J."/>
        </authorList>
    </citation>
    <scope>NUCLEOTIDE SEQUENCE [LARGE SCALE GENOMIC DNA]</scope>
    <source>
        <strain evidence="2">cv. AL8/78</strain>
    </source>
</reference>
<dbReference type="Proteomes" id="UP000015105">
    <property type="component" value="Chromosome 3D"/>
</dbReference>
<sequence length="80" mass="9041">MMHFLNSYFFMMSGRSNTRDGRQIEGMATTSATCIQYTPATPKRTKAQRNVQRTEDTTSAPSASGNIPMQFFMCVPDKQH</sequence>
<evidence type="ECO:0000313" key="3">
    <source>
        <dbReference type="Proteomes" id="UP000015105"/>
    </source>
</evidence>
<organism evidence="2 3">
    <name type="scientific">Aegilops tauschii subsp. strangulata</name>
    <name type="common">Goatgrass</name>
    <dbReference type="NCBI Taxonomy" id="200361"/>
    <lineage>
        <taxon>Eukaryota</taxon>
        <taxon>Viridiplantae</taxon>
        <taxon>Streptophyta</taxon>
        <taxon>Embryophyta</taxon>
        <taxon>Tracheophyta</taxon>
        <taxon>Spermatophyta</taxon>
        <taxon>Magnoliopsida</taxon>
        <taxon>Liliopsida</taxon>
        <taxon>Poales</taxon>
        <taxon>Poaceae</taxon>
        <taxon>BOP clade</taxon>
        <taxon>Pooideae</taxon>
        <taxon>Triticodae</taxon>
        <taxon>Triticeae</taxon>
        <taxon>Triticinae</taxon>
        <taxon>Aegilops</taxon>
    </lineage>
</organism>
<proteinExistence type="predicted"/>
<reference evidence="2" key="5">
    <citation type="journal article" date="2021" name="G3 (Bethesda)">
        <title>Aegilops tauschii genome assembly Aet v5.0 features greater sequence contiguity and improved annotation.</title>
        <authorList>
            <person name="Wang L."/>
            <person name="Zhu T."/>
            <person name="Rodriguez J.C."/>
            <person name="Deal K.R."/>
            <person name="Dubcovsky J."/>
            <person name="McGuire P.E."/>
            <person name="Lux T."/>
            <person name="Spannagl M."/>
            <person name="Mayer K.F.X."/>
            <person name="Baldrich P."/>
            <person name="Meyers B.C."/>
            <person name="Huo N."/>
            <person name="Gu Y.Q."/>
            <person name="Zhou H."/>
            <person name="Devos K.M."/>
            <person name="Bennetzen J.L."/>
            <person name="Unver T."/>
            <person name="Budak H."/>
            <person name="Gulick P.J."/>
            <person name="Galiba G."/>
            <person name="Kalapos B."/>
            <person name="Nelson D.R."/>
            <person name="Li P."/>
            <person name="You F.M."/>
            <person name="Luo M.C."/>
            <person name="Dvorak J."/>
        </authorList>
    </citation>
    <scope>NUCLEOTIDE SEQUENCE [LARGE SCALE GENOMIC DNA]</scope>
    <source>
        <strain evidence="2">cv. AL8/78</strain>
    </source>
</reference>
<dbReference type="EnsemblPlants" id="AET3Gv20542300.11">
    <property type="protein sequence ID" value="AET3Gv20542300.11"/>
    <property type="gene ID" value="AET3Gv20542300"/>
</dbReference>
<dbReference type="AlphaFoldDB" id="A0A453F1P1"/>
<dbReference type="Gramene" id="AET3Gv20542300.11">
    <property type="protein sequence ID" value="AET3Gv20542300.11"/>
    <property type="gene ID" value="AET3Gv20542300"/>
</dbReference>
<name>A0A453F1P1_AEGTS</name>
<accession>A0A453F1P1</accession>
<reference evidence="3" key="1">
    <citation type="journal article" date="2014" name="Science">
        <title>Ancient hybridizations among the ancestral genomes of bread wheat.</title>
        <authorList>
            <consortium name="International Wheat Genome Sequencing Consortium,"/>
            <person name="Marcussen T."/>
            <person name="Sandve S.R."/>
            <person name="Heier L."/>
            <person name="Spannagl M."/>
            <person name="Pfeifer M."/>
            <person name="Jakobsen K.S."/>
            <person name="Wulff B.B."/>
            <person name="Steuernagel B."/>
            <person name="Mayer K.F."/>
            <person name="Olsen O.A."/>
        </authorList>
    </citation>
    <scope>NUCLEOTIDE SEQUENCE [LARGE SCALE GENOMIC DNA]</scope>
    <source>
        <strain evidence="3">cv. AL8/78</strain>
    </source>
</reference>
<feature type="region of interest" description="Disordered" evidence="1">
    <location>
        <begin position="40"/>
        <end position="65"/>
    </location>
</feature>
<keyword evidence="3" id="KW-1185">Reference proteome</keyword>